<evidence type="ECO:0000313" key="3">
    <source>
        <dbReference type="Proteomes" id="UP001280121"/>
    </source>
</evidence>
<evidence type="ECO:0000256" key="1">
    <source>
        <dbReference type="SAM" id="MobiDB-lite"/>
    </source>
</evidence>
<reference evidence="2" key="1">
    <citation type="journal article" date="2023" name="Plant J.">
        <title>Genome sequences and population genomics provide insights into the demographic history, inbreeding, and mutation load of two 'living fossil' tree species of Dipteronia.</title>
        <authorList>
            <person name="Feng Y."/>
            <person name="Comes H.P."/>
            <person name="Chen J."/>
            <person name="Zhu S."/>
            <person name="Lu R."/>
            <person name="Zhang X."/>
            <person name="Li P."/>
            <person name="Qiu J."/>
            <person name="Olsen K.M."/>
            <person name="Qiu Y."/>
        </authorList>
    </citation>
    <scope>NUCLEOTIDE SEQUENCE</scope>
    <source>
        <strain evidence="2">KIB01</strain>
    </source>
</reference>
<gene>
    <name evidence="2" type="ORF">Ddye_032064</name>
</gene>
<feature type="compositionally biased region" description="Low complexity" evidence="1">
    <location>
        <begin position="9"/>
        <end position="25"/>
    </location>
</feature>
<dbReference type="EMBL" id="JANJYI010000009">
    <property type="protein sequence ID" value="KAK2637272.1"/>
    <property type="molecule type" value="Genomic_DNA"/>
</dbReference>
<sequence>MEPIPDAAGPCIGGSIQPGGQISSCFKPTEAGLEPILESSGPSQSGNKPTELWSEPSSDDWLQEHCAPFADLNMSSQAKPLQLNGWTITPYEEVRGKSNDF</sequence>
<dbReference type="AlphaFoldDB" id="A0AAD9TK58"/>
<organism evidence="2 3">
    <name type="scientific">Dipteronia dyeriana</name>
    <dbReference type="NCBI Taxonomy" id="168575"/>
    <lineage>
        <taxon>Eukaryota</taxon>
        <taxon>Viridiplantae</taxon>
        <taxon>Streptophyta</taxon>
        <taxon>Embryophyta</taxon>
        <taxon>Tracheophyta</taxon>
        <taxon>Spermatophyta</taxon>
        <taxon>Magnoliopsida</taxon>
        <taxon>eudicotyledons</taxon>
        <taxon>Gunneridae</taxon>
        <taxon>Pentapetalae</taxon>
        <taxon>rosids</taxon>
        <taxon>malvids</taxon>
        <taxon>Sapindales</taxon>
        <taxon>Sapindaceae</taxon>
        <taxon>Hippocastanoideae</taxon>
        <taxon>Acereae</taxon>
        <taxon>Dipteronia</taxon>
    </lineage>
</organism>
<evidence type="ECO:0000313" key="2">
    <source>
        <dbReference type="EMBL" id="KAK2637272.1"/>
    </source>
</evidence>
<proteinExistence type="predicted"/>
<dbReference type="Proteomes" id="UP001280121">
    <property type="component" value="Unassembled WGS sequence"/>
</dbReference>
<name>A0AAD9TK58_9ROSI</name>
<comment type="caution">
    <text evidence="2">The sequence shown here is derived from an EMBL/GenBank/DDBJ whole genome shotgun (WGS) entry which is preliminary data.</text>
</comment>
<protein>
    <submittedName>
        <fullName evidence="2">Uncharacterized protein</fullName>
    </submittedName>
</protein>
<feature type="region of interest" description="Disordered" evidence="1">
    <location>
        <begin position="1"/>
        <end position="59"/>
    </location>
</feature>
<accession>A0AAD9TK58</accession>
<keyword evidence="3" id="KW-1185">Reference proteome</keyword>